<gene>
    <name evidence="1" type="ORF">NCAST_32_08630</name>
</gene>
<protein>
    <submittedName>
        <fullName evidence="1">Uncharacterized protein</fullName>
    </submittedName>
</protein>
<dbReference type="EMBL" id="BAFO02000032">
    <property type="protein sequence ID" value="GAD86376.1"/>
    <property type="molecule type" value="Genomic_DNA"/>
</dbReference>
<sequence length="240" mass="26383">MIAGEMTVTSRWWWRPGWTPGRSFYEWQLAPTQPIADKLVEIFAPTLGRLAGFEAVDAGRLRIGVQGIGFADGVKGVHLAALVVGARDRLAGHAPFQLSFGAPRIVADAVRLPVTIPDELLSVRADLTDSLTDIWIRERIPDFGEPLRPFLTLAHATRPTPVAEAETAFAADGFTDFTLDDTVSAVSLVELQCEAGRYDWDEVSTHELLRVPDPVVEPTVYDDPLFGALPRPRETSRLRG</sequence>
<accession>U5EJ03</accession>
<name>U5EJ03_NOCAS</name>
<evidence type="ECO:0000313" key="1">
    <source>
        <dbReference type="EMBL" id="GAD86376.1"/>
    </source>
</evidence>
<reference evidence="1 2" key="1">
    <citation type="journal article" date="2014" name="BMC Genomics">
        <title>Genome based analysis of type-I polyketide synthase and nonribosomal peptide synthetase gene clusters in seven strains of five representative Nocardia species.</title>
        <authorList>
            <person name="Komaki H."/>
            <person name="Ichikawa N."/>
            <person name="Hosoyama A."/>
            <person name="Takahashi-Nakaguchi A."/>
            <person name="Matsuzawa T."/>
            <person name="Suzuki K."/>
            <person name="Fujita N."/>
            <person name="Gonoi T."/>
        </authorList>
    </citation>
    <scope>NUCLEOTIDE SEQUENCE [LARGE SCALE GENOMIC DNA]</scope>
    <source>
        <strain evidence="1 2">NBRC 15531</strain>
    </source>
</reference>
<dbReference type="eggNOG" id="COG1514">
    <property type="taxonomic scope" value="Bacteria"/>
</dbReference>
<proteinExistence type="predicted"/>
<dbReference type="AlphaFoldDB" id="U5EJ03"/>
<keyword evidence="2" id="KW-1185">Reference proteome</keyword>
<comment type="caution">
    <text evidence="1">The sequence shown here is derived from an EMBL/GenBank/DDBJ whole genome shotgun (WGS) entry which is preliminary data.</text>
</comment>
<dbReference type="Gene3D" id="3.90.1140.10">
    <property type="entry name" value="Cyclic phosphodiesterase"/>
    <property type="match status" value="1"/>
</dbReference>
<dbReference type="STRING" id="1824.SAMN05444423_102246"/>
<dbReference type="Proteomes" id="UP000017048">
    <property type="component" value="Unassembled WGS sequence"/>
</dbReference>
<evidence type="ECO:0000313" key="2">
    <source>
        <dbReference type="Proteomes" id="UP000017048"/>
    </source>
</evidence>
<organism evidence="1 2">
    <name type="scientific">Nocardia asteroides NBRC 15531</name>
    <dbReference type="NCBI Taxonomy" id="1110697"/>
    <lineage>
        <taxon>Bacteria</taxon>
        <taxon>Bacillati</taxon>
        <taxon>Actinomycetota</taxon>
        <taxon>Actinomycetes</taxon>
        <taxon>Mycobacteriales</taxon>
        <taxon>Nocardiaceae</taxon>
        <taxon>Nocardia</taxon>
    </lineage>
</organism>